<dbReference type="SUPFAM" id="SSF46785">
    <property type="entry name" value="Winged helix' DNA-binding domain"/>
    <property type="match status" value="1"/>
</dbReference>
<dbReference type="EMBL" id="SLWL01000002">
    <property type="protein sequence ID" value="TCO15083.1"/>
    <property type="molecule type" value="Genomic_DNA"/>
</dbReference>
<dbReference type="OrthoDB" id="9794694at2"/>
<dbReference type="InterPro" id="IPR036390">
    <property type="entry name" value="WH_DNA-bd_sf"/>
</dbReference>
<dbReference type="GO" id="GO:0006351">
    <property type="term" value="P:DNA-templated transcription"/>
    <property type="evidence" value="ECO:0007669"/>
    <property type="project" value="TreeGrafter"/>
</dbReference>
<proteinExistence type="inferred from homology"/>
<dbReference type="GO" id="GO:0043565">
    <property type="term" value="F:sequence-specific DNA binding"/>
    <property type="evidence" value="ECO:0007669"/>
    <property type="project" value="TreeGrafter"/>
</dbReference>
<keyword evidence="7" id="KW-1185">Reference proteome</keyword>
<gene>
    <name evidence="6" type="ORF">EV666_10259</name>
</gene>
<dbReference type="RefSeq" id="WP_132003036.1">
    <property type="nucleotide sequence ID" value="NZ_JBHUNN010000002.1"/>
</dbReference>
<dbReference type="SUPFAM" id="SSF53850">
    <property type="entry name" value="Periplasmic binding protein-like II"/>
    <property type="match status" value="1"/>
</dbReference>
<dbReference type="Proteomes" id="UP000294881">
    <property type="component" value="Unassembled WGS sequence"/>
</dbReference>
<keyword evidence="2" id="KW-0805">Transcription regulation</keyword>
<dbReference type="Pfam" id="PF00126">
    <property type="entry name" value="HTH_1"/>
    <property type="match status" value="1"/>
</dbReference>
<evidence type="ECO:0000256" key="4">
    <source>
        <dbReference type="ARBA" id="ARBA00023163"/>
    </source>
</evidence>
<dbReference type="AlphaFoldDB" id="A0A4R2GWC2"/>
<dbReference type="PROSITE" id="PS50931">
    <property type="entry name" value="HTH_LYSR"/>
    <property type="match status" value="1"/>
</dbReference>
<dbReference type="PANTHER" id="PTHR30537">
    <property type="entry name" value="HTH-TYPE TRANSCRIPTIONAL REGULATOR"/>
    <property type="match status" value="1"/>
</dbReference>
<accession>A0A4R2GWC2</accession>
<dbReference type="GO" id="GO:0003700">
    <property type="term" value="F:DNA-binding transcription factor activity"/>
    <property type="evidence" value="ECO:0007669"/>
    <property type="project" value="InterPro"/>
</dbReference>
<evidence type="ECO:0000256" key="3">
    <source>
        <dbReference type="ARBA" id="ARBA00023125"/>
    </source>
</evidence>
<evidence type="ECO:0000313" key="6">
    <source>
        <dbReference type="EMBL" id="TCO15083.1"/>
    </source>
</evidence>
<keyword evidence="3" id="KW-0238">DNA-binding</keyword>
<sequence length="298" mass="32252">MSWRRLPPLHAIRAFEAVARHLSMTRAAGELGVTPGAVSRHIRALEEHMATALFVRRASGLVLTPAGETLAEATREGLDRIADAAGGLKLRRFRRLAIGAYGFFASRMLLPLWPALRAAHPDLEIDLHTSLNPLDLLPGRFDAVIAVSDAAPRAGLVTVPLAPIRTLPVCAPEWLKQGEVDFQATPLLHARARPDDWRRWLDHAGFGAVSAQTGGSFESIGMAIEAAAAGLGCAMAIEALLPADLATRRIVVAHPLVRPTTRYFVLQYDARFEGDAAVSAFVSFLRERLPSSGRTREA</sequence>
<name>A0A4R2GWC2_9HYPH</name>
<dbReference type="Pfam" id="PF03466">
    <property type="entry name" value="LysR_substrate"/>
    <property type="match status" value="1"/>
</dbReference>
<dbReference type="InterPro" id="IPR000847">
    <property type="entry name" value="LysR_HTH_N"/>
</dbReference>
<dbReference type="InterPro" id="IPR058163">
    <property type="entry name" value="LysR-type_TF_proteobact-type"/>
</dbReference>
<organism evidence="6 7">
    <name type="scientific">Camelimonas lactis</name>
    <dbReference type="NCBI Taxonomy" id="659006"/>
    <lineage>
        <taxon>Bacteria</taxon>
        <taxon>Pseudomonadati</taxon>
        <taxon>Pseudomonadota</taxon>
        <taxon>Alphaproteobacteria</taxon>
        <taxon>Hyphomicrobiales</taxon>
        <taxon>Chelatococcaceae</taxon>
        <taxon>Camelimonas</taxon>
    </lineage>
</organism>
<comment type="similarity">
    <text evidence="1">Belongs to the LysR transcriptional regulatory family.</text>
</comment>
<dbReference type="PANTHER" id="PTHR30537:SF74">
    <property type="entry name" value="HTH-TYPE TRANSCRIPTIONAL REGULATOR TRPI"/>
    <property type="match status" value="1"/>
</dbReference>
<reference evidence="6 7" key="1">
    <citation type="submission" date="2019-03" db="EMBL/GenBank/DDBJ databases">
        <title>Genomic Encyclopedia of Type Strains, Phase IV (KMG-IV): sequencing the most valuable type-strain genomes for metagenomic binning, comparative biology and taxonomic classification.</title>
        <authorList>
            <person name="Goeker M."/>
        </authorList>
    </citation>
    <scope>NUCLEOTIDE SEQUENCE [LARGE SCALE GENOMIC DNA]</scope>
    <source>
        <strain evidence="6 7">DSM 22958</strain>
    </source>
</reference>
<dbReference type="Gene3D" id="1.10.10.10">
    <property type="entry name" value="Winged helix-like DNA-binding domain superfamily/Winged helix DNA-binding domain"/>
    <property type="match status" value="1"/>
</dbReference>
<dbReference type="Gene3D" id="3.40.190.10">
    <property type="entry name" value="Periplasmic binding protein-like II"/>
    <property type="match status" value="2"/>
</dbReference>
<feature type="domain" description="HTH lysR-type" evidence="5">
    <location>
        <begin position="7"/>
        <end position="64"/>
    </location>
</feature>
<evidence type="ECO:0000313" key="7">
    <source>
        <dbReference type="Proteomes" id="UP000294881"/>
    </source>
</evidence>
<comment type="caution">
    <text evidence="6">The sequence shown here is derived from an EMBL/GenBank/DDBJ whole genome shotgun (WGS) entry which is preliminary data.</text>
</comment>
<evidence type="ECO:0000256" key="2">
    <source>
        <dbReference type="ARBA" id="ARBA00023015"/>
    </source>
</evidence>
<evidence type="ECO:0000256" key="1">
    <source>
        <dbReference type="ARBA" id="ARBA00009437"/>
    </source>
</evidence>
<protein>
    <submittedName>
        <fullName evidence="6">LysR family glycine cleavage system transcriptional activator</fullName>
    </submittedName>
</protein>
<dbReference type="InterPro" id="IPR005119">
    <property type="entry name" value="LysR_subst-bd"/>
</dbReference>
<evidence type="ECO:0000259" key="5">
    <source>
        <dbReference type="PROSITE" id="PS50931"/>
    </source>
</evidence>
<keyword evidence="4" id="KW-0804">Transcription</keyword>
<dbReference type="InterPro" id="IPR036388">
    <property type="entry name" value="WH-like_DNA-bd_sf"/>
</dbReference>